<evidence type="ECO:0000256" key="7">
    <source>
        <dbReference type="ARBA" id="ARBA00022898"/>
    </source>
</evidence>
<evidence type="ECO:0000256" key="6">
    <source>
        <dbReference type="ARBA" id="ARBA00022824"/>
    </source>
</evidence>
<dbReference type="InterPro" id="IPR015421">
    <property type="entry name" value="PyrdxlP-dep_Trfase_major"/>
</dbReference>
<evidence type="ECO:0000256" key="15">
    <source>
        <dbReference type="ARBA" id="ARBA00042568"/>
    </source>
</evidence>
<organism evidence="18 19">
    <name type="scientific">Petrolisthes cinctipes</name>
    <name type="common">Flat porcelain crab</name>
    <dbReference type="NCBI Taxonomy" id="88211"/>
    <lineage>
        <taxon>Eukaryota</taxon>
        <taxon>Metazoa</taxon>
        <taxon>Ecdysozoa</taxon>
        <taxon>Arthropoda</taxon>
        <taxon>Crustacea</taxon>
        <taxon>Multicrustacea</taxon>
        <taxon>Malacostraca</taxon>
        <taxon>Eumalacostraca</taxon>
        <taxon>Eucarida</taxon>
        <taxon>Decapoda</taxon>
        <taxon>Pleocyemata</taxon>
        <taxon>Anomura</taxon>
        <taxon>Galatheoidea</taxon>
        <taxon>Porcellanidae</taxon>
        <taxon>Petrolisthes</taxon>
    </lineage>
</organism>
<evidence type="ECO:0000256" key="5">
    <source>
        <dbReference type="ARBA" id="ARBA00022692"/>
    </source>
</evidence>
<evidence type="ECO:0000256" key="9">
    <source>
        <dbReference type="ARBA" id="ARBA00022989"/>
    </source>
</evidence>
<evidence type="ECO:0000313" key="18">
    <source>
        <dbReference type="EMBL" id="KAK3890437.1"/>
    </source>
</evidence>
<evidence type="ECO:0000256" key="14">
    <source>
        <dbReference type="ARBA" id="ARBA00038965"/>
    </source>
</evidence>
<feature type="modified residue" description="N6-(pyridoxal phosphate)lysine" evidence="16">
    <location>
        <position position="344"/>
    </location>
</feature>
<dbReference type="AlphaFoldDB" id="A0AAE1L0E2"/>
<dbReference type="InterPro" id="IPR002129">
    <property type="entry name" value="PyrdxlP-dep_de-COase"/>
</dbReference>
<dbReference type="GO" id="GO:0008117">
    <property type="term" value="F:sphinganine-1-phosphate aldolase activity"/>
    <property type="evidence" value="ECO:0007669"/>
    <property type="project" value="UniProtKB-EC"/>
</dbReference>
<keyword evidence="5" id="KW-0812">Transmembrane</keyword>
<evidence type="ECO:0000313" key="19">
    <source>
        <dbReference type="Proteomes" id="UP001286313"/>
    </source>
</evidence>
<dbReference type="Gene3D" id="3.40.640.10">
    <property type="entry name" value="Type I PLP-dependent aspartate aminotransferase-like (Major domain)"/>
    <property type="match status" value="1"/>
</dbReference>
<dbReference type="PANTHER" id="PTHR42735:SF6">
    <property type="entry name" value="SPHINGOSINE-1-PHOSPHATE LYASE 1"/>
    <property type="match status" value="1"/>
</dbReference>
<keyword evidence="11" id="KW-0472">Membrane</keyword>
<dbReference type="GO" id="GO:0005789">
    <property type="term" value="C:endoplasmic reticulum membrane"/>
    <property type="evidence" value="ECO:0007669"/>
    <property type="project" value="UniProtKB-SubCell"/>
</dbReference>
<dbReference type="InterPro" id="IPR015422">
    <property type="entry name" value="PyrdxlP-dep_Trfase_small"/>
</dbReference>
<evidence type="ECO:0000256" key="10">
    <source>
        <dbReference type="ARBA" id="ARBA00023098"/>
    </source>
</evidence>
<reference evidence="18" key="1">
    <citation type="submission" date="2023-10" db="EMBL/GenBank/DDBJ databases">
        <title>Genome assemblies of two species of porcelain crab, Petrolisthes cinctipes and Petrolisthes manimaculis (Anomura: Porcellanidae).</title>
        <authorList>
            <person name="Angst P."/>
        </authorList>
    </citation>
    <scope>NUCLEOTIDE SEQUENCE</scope>
    <source>
        <strain evidence="18">PB745_01</strain>
        <tissue evidence="18">Gill</tissue>
    </source>
</reference>
<comment type="caution">
    <text evidence="18">The sequence shown here is derived from an EMBL/GenBank/DDBJ whole genome shotgun (WGS) entry which is preliminary data.</text>
</comment>
<evidence type="ECO:0000256" key="13">
    <source>
        <dbReference type="ARBA" id="ARBA00038302"/>
    </source>
</evidence>
<dbReference type="Proteomes" id="UP001286313">
    <property type="component" value="Unassembled WGS sequence"/>
</dbReference>
<evidence type="ECO:0000256" key="11">
    <source>
        <dbReference type="ARBA" id="ARBA00023136"/>
    </source>
</evidence>
<keyword evidence="9" id="KW-1133">Transmembrane helix</keyword>
<gene>
    <name evidence="18" type="ORF">Pcinc_005622</name>
</gene>
<comment type="pathway">
    <text evidence="4">Sphingolipid metabolism.</text>
</comment>
<evidence type="ECO:0000256" key="4">
    <source>
        <dbReference type="ARBA" id="ARBA00004991"/>
    </source>
</evidence>
<keyword evidence="7 16" id="KW-0663">Pyridoxal phosphate</keyword>
<evidence type="ECO:0000256" key="1">
    <source>
        <dbReference type="ARBA" id="ARBA00001933"/>
    </source>
</evidence>
<sequence>MEALRQLLLHAENKFEAHTEGMEGWQLVAGTAAITLTTITLKDLYLRRLDVYTDVRDWLFRSIRKIPAVKNYISEQLDQSRRDIENEMFEKSGIKDVRPPLHVLPPTGWSTEDLLSEANHLLTQGRYNWQEGKISGGTFTGLETDFNHLIEKIYGVYAFQNPLHADVFPGVRKMEAEIVRMTINIFHGEEEACGTMTSGGSESILLAVKAMRDYGRAMKGITRGEIVACYTVHAAYDKAAHILGLKLRKVRMDQKTCKSDIKAMEQAITSNTIMLVASAPTFPHGIIDDVEAVGALGLQYNIPVNVDSCMGGFLLPFMERAGFPIQPFDFRVPGVVVISADTHKYGNAPKGSSVLMYSSPEFRHYQYFVTPDWPGGIYATPSVPGSRPGADSKDVCILTTHMQNLLCCTTVTYDSFRSWIDVKALVAVCWAALLYQGFDGYIAKTKKIITTARRIKEQLRSLSRIEVMGDPLTSIVAFKGNGVDILKVGDILNEHGWHLTFTQYPPGLHICLTTLQATDSFPDMFVSAVKEAVKEVASHPQETTGLGKVYGTAAGIPDKNLVGEAAKVFLHCYYKTEPTREHDERGEEEIVSVGAS</sequence>
<dbReference type="Gene3D" id="3.90.1150.10">
    <property type="entry name" value="Aspartate Aminotransferase, domain 1"/>
    <property type="match status" value="1"/>
</dbReference>
<proteinExistence type="inferred from homology"/>
<evidence type="ECO:0000256" key="3">
    <source>
        <dbReference type="ARBA" id="ARBA00004760"/>
    </source>
</evidence>
<dbReference type="EC" id="4.1.2.27" evidence="14"/>
<evidence type="ECO:0000256" key="2">
    <source>
        <dbReference type="ARBA" id="ARBA00004389"/>
    </source>
</evidence>
<keyword evidence="12 17" id="KW-0456">Lyase</keyword>
<dbReference type="InterPro" id="IPR015424">
    <property type="entry name" value="PyrdxlP-dep_Trfase"/>
</dbReference>
<keyword evidence="10" id="KW-0443">Lipid metabolism</keyword>
<comment type="cofactor">
    <cofactor evidence="1 16 17">
        <name>pyridoxal 5'-phosphate</name>
        <dbReference type="ChEBI" id="CHEBI:597326"/>
    </cofactor>
</comment>
<dbReference type="GO" id="GO:0030170">
    <property type="term" value="F:pyridoxal phosphate binding"/>
    <property type="evidence" value="ECO:0007669"/>
    <property type="project" value="InterPro"/>
</dbReference>
<dbReference type="SUPFAM" id="SSF53383">
    <property type="entry name" value="PLP-dependent transferases"/>
    <property type="match status" value="1"/>
</dbReference>
<dbReference type="Pfam" id="PF00282">
    <property type="entry name" value="Pyridoxal_deC"/>
    <property type="match status" value="1"/>
</dbReference>
<comment type="subcellular location">
    <subcellularLocation>
        <location evidence="2">Endoplasmic reticulum membrane</location>
        <topology evidence="2">Single-pass membrane protein</topology>
    </subcellularLocation>
</comment>
<dbReference type="PANTHER" id="PTHR42735">
    <property type="match status" value="1"/>
</dbReference>
<dbReference type="InterPro" id="IPR050477">
    <property type="entry name" value="GrpII_AminoAcid_Decarb"/>
</dbReference>
<evidence type="ECO:0000256" key="8">
    <source>
        <dbReference type="ARBA" id="ARBA00022919"/>
    </source>
</evidence>
<dbReference type="FunFam" id="3.40.640.10:FF:000020">
    <property type="entry name" value="sphingosine-1-phosphate lyase 1"/>
    <property type="match status" value="1"/>
</dbReference>
<keyword evidence="8" id="KW-0746">Sphingolipid metabolism</keyword>
<comment type="similarity">
    <text evidence="13">Belongs to the group II decarboxylase family. Sphingosine-1-phosphate lyase subfamily.</text>
</comment>
<keyword evidence="19" id="KW-1185">Reference proteome</keyword>
<dbReference type="Gene3D" id="6.10.140.2150">
    <property type="match status" value="1"/>
</dbReference>
<keyword evidence="6" id="KW-0256">Endoplasmic reticulum</keyword>
<dbReference type="EMBL" id="JAWQEG010000420">
    <property type="protein sequence ID" value="KAK3890437.1"/>
    <property type="molecule type" value="Genomic_DNA"/>
</dbReference>
<evidence type="ECO:0000256" key="16">
    <source>
        <dbReference type="PIRSR" id="PIRSR602129-50"/>
    </source>
</evidence>
<evidence type="ECO:0000256" key="12">
    <source>
        <dbReference type="ARBA" id="ARBA00023239"/>
    </source>
</evidence>
<accession>A0AAE1L0E2</accession>
<comment type="pathway">
    <text evidence="3">Lipid metabolism; sphingolipid metabolism.</text>
</comment>
<dbReference type="GO" id="GO:0030149">
    <property type="term" value="P:sphingolipid catabolic process"/>
    <property type="evidence" value="ECO:0007669"/>
    <property type="project" value="TreeGrafter"/>
</dbReference>
<name>A0AAE1L0E2_PETCI</name>
<protein>
    <recommendedName>
        <fullName evidence="14">sphinganine-1-phosphate aldolase</fullName>
        <ecNumber evidence="14">4.1.2.27</ecNumber>
    </recommendedName>
    <alternativeName>
        <fullName evidence="15">Sphingosine-1-phosphate aldolase</fullName>
    </alternativeName>
</protein>
<dbReference type="GO" id="GO:0019752">
    <property type="term" value="P:carboxylic acid metabolic process"/>
    <property type="evidence" value="ECO:0007669"/>
    <property type="project" value="InterPro"/>
</dbReference>
<evidence type="ECO:0000256" key="17">
    <source>
        <dbReference type="RuleBase" id="RU000382"/>
    </source>
</evidence>